<name>A0A1G7TQ63_9HYPH</name>
<dbReference type="OrthoDB" id="7743910at2"/>
<accession>A0A1G7TQ63</accession>
<sequence>MTEMKVSDEMLMAYADGELDRNERETIAALAVSDPAIAARIARFAGARQAVRDAFAPVLAEPVPDALIATITGAPKPARPAAYPFSRFAMPLAASLVVAAGLGGYLFGQSSLSPEPTSFLAAATSASVLNALAATPAGEPVRVASSSYDIEALATGTYEVAGGICRTYEAGDADAALRGVACTDGASWQVPVTTLAPSATYRPAEDPGTTTIDAFLDSLGAGPDIGADAEAALIARDWNLEP</sequence>
<dbReference type="Gene3D" id="1.10.10.1320">
    <property type="entry name" value="Anti-sigma factor, zinc-finger domain"/>
    <property type="match status" value="1"/>
</dbReference>
<proteinExistence type="predicted"/>
<dbReference type="AlphaFoldDB" id="A0A1G7TQ63"/>
<evidence type="ECO:0008006" key="3">
    <source>
        <dbReference type="Google" id="ProtNLM"/>
    </source>
</evidence>
<dbReference type="RefSeq" id="WP_090593020.1">
    <property type="nucleotide sequence ID" value="NZ_FNCS01000002.1"/>
</dbReference>
<reference evidence="1 2" key="1">
    <citation type="submission" date="2016-10" db="EMBL/GenBank/DDBJ databases">
        <authorList>
            <person name="de Groot N.N."/>
        </authorList>
    </citation>
    <scope>NUCLEOTIDE SEQUENCE [LARGE SCALE GENOMIC DNA]</scope>
    <source>
        <strain evidence="1 2">CGMCC 1.10267</strain>
    </source>
</reference>
<organism evidence="1 2">
    <name type="scientific">Pelagibacterium luteolum</name>
    <dbReference type="NCBI Taxonomy" id="440168"/>
    <lineage>
        <taxon>Bacteria</taxon>
        <taxon>Pseudomonadati</taxon>
        <taxon>Pseudomonadota</taxon>
        <taxon>Alphaproteobacteria</taxon>
        <taxon>Hyphomicrobiales</taxon>
        <taxon>Devosiaceae</taxon>
        <taxon>Pelagibacterium</taxon>
    </lineage>
</organism>
<dbReference type="InterPro" id="IPR041916">
    <property type="entry name" value="Anti_sigma_zinc_sf"/>
</dbReference>
<evidence type="ECO:0000313" key="2">
    <source>
        <dbReference type="Proteomes" id="UP000199495"/>
    </source>
</evidence>
<evidence type="ECO:0000313" key="1">
    <source>
        <dbReference type="EMBL" id="SDG37361.1"/>
    </source>
</evidence>
<protein>
    <recommendedName>
        <fullName evidence="3">Transmembrane transcriptional regulator (Anti-sigma factor RsiW)</fullName>
    </recommendedName>
</protein>
<keyword evidence="2" id="KW-1185">Reference proteome</keyword>
<gene>
    <name evidence="1" type="ORF">SAMN04487974_102269</name>
</gene>
<dbReference type="Proteomes" id="UP000199495">
    <property type="component" value="Unassembled WGS sequence"/>
</dbReference>
<dbReference type="STRING" id="440168.SAMN04487974_102269"/>
<dbReference type="EMBL" id="FNCS01000002">
    <property type="protein sequence ID" value="SDG37361.1"/>
    <property type="molecule type" value="Genomic_DNA"/>
</dbReference>